<organism evidence="2 4">
    <name type="scientific">Synchytrium endobioticum</name>
    <dbReference type="NCBI Taxonomy" id="286115"/>
    <lineage>
        <taxon>Eukaryota</taxon>
        <taxon>Fungi</taxon>
        <taxon>Fungi incertae sedis</taxon>
        <taxon>Chytridiomycota</taxon>
        <taxon>Chytridiomycota incertae sedis</taxon>
        <taxon>Chytridiomycetes</taxon>
        <taxon>Synchytriales</taxon>
        <taxon>Synchytriaceae</taxon>
        <taxon>Synchytrium</taxon>
    </lineage>
</organism>
<protein>
    <recommendedName>
        <fullName evidence="5">Mediator of RNA polymerase II transcription subunit 9</fullName>
    </recommendedName>
</protein>
<dbReference type="EMBL" id="QEAM01000020">
    <property type="protein sequence ID" value="TPX50286.1"/>
    <property type="molecule type" value="Genomic_DNA"/>
</dbReference>
<sequence length="108" mass="12173">MAAPQDPPSSTLSDTTHRQPSREDFTFLPLFTDIVTQYSAPNGPDTEQVKKLALTIKTRFHRANETINGLTNLDMSRDAQMQCYERSLAILAEKKLQLEKYVASVSEI</sequence>
<evidence type="ECO:0000313" key="3">
    <source>
        <dbReference type="Proteomes" id="UP000317494"/>
    </source>
</evidence>
<dbReference type="EMBL" id="QEAN01000124">
    <property type="protein sequence ID" value="TPX47056.1"/>
    <property type="molecule type" value="Genomic_DNA"/>
</dbReference>
<dbReference type="OrthoDB" id="10468116at2759"/>
<gene>
    <name evidence="2" type="ORF">SeLEV6574_g00986</name>
    <name evidence="1" type="ORF">SeMB42_g03478</name>
</gene>
<name>A0A507DFG6_9FUNG</name>
<evidence type="ECO:0000313" key="2">
    <source>
        <dbReference type="EMBL" id="TPX50286.1"/>
    </source>
</evidence>
<dbReference type="Proteomes" id="UP000320475">
    <property type="component" value="Unassembled WGS sequence"/>
</dbReference>
<keyword evidence="3" id="KW-1185">Reference proteome</keyword>
<comment type="caution">
    <text evidence="2">The sequence shown here is derived from an EMBL/GenBank/DDBJ whole genome shotgun (WGS) entry which is preliminary data.</text>
</comment>
<accession>A0A507DFG6</accession>
<dbReference type="Proteomes" id="UP000317494">
    <property type="component" value="Unassembled WGS sequence"/>
</dbReference>
<evidence type="ECO:0008006" key="5">
    <source>
        <dbReference type="Google" id="ProtNLM"/>
    </source>
</evidence>
<evidence type="ECO:0000313" key="4">
    <source>
        <dbReference type="Proteomes" id="UP000320475"/>
    </source>
</evidence>
<evidence type="ECO:0000313" key="1">
    <source>
        <dbReference type="EMBL" id="TPX47056.1"/>
    </source>
</evidence>
<reference evidence="3 4" key="1">
    <citation type="journal article" date="2019" name="Sci. Rep.">
        <title>Comparative genomics of chytrid fungi reveal insights into the obligate biotrophic and pathogenic lifestyle of Synchytrium endobioticum.</title>
        <authorList>
            <person name="van de Vossenberg B.T.L.H."/>
            <person name="Warris S."/>
            <person name="Nguyen H.D.T."/>
            <person name="van Gent-Pelzer M.P.E."/>
            <person name="Joly D.L."/>
            <person name="van de Geest H.C."/>
            <person name="Bonants P.J.M."/>
            <person name="Smith D.S."/>
            <person name="Levesque C.A."/>
            <person name="van der Lee T.A.J."/>
        </authorList>
    </citation>
    <scope>NUCLEOTIDE SEQUENCE [LARGE SCALE GENOMIC DNA]</scope>
    <source>
        <strain evidence="2 4">LEV6574</strain>
        <strain evidence="1 3">MB42</strain>
    </source>
</reference>
<proteinExistence type="predicted"/>
<dbReference type="VEuPathDB" id="FungiDB:SeMB42_g03478"/>
<dbReference type="AlphaFoldDB" id="A0A507DFG6"/>